<sequence>MPQKSDAEDPVATEPDGALELRYRQPLDAVFSRVRYGGPNRRDHTSTRMDTACPDALSRLHAPAAQPEPSPPPP</sequence>
<feature type="region of interest" description="Disordered" evidence="1">
    <location>
        <begin position="1"/>
        <end position="20"/>
    </location>
</feature>
<evidence type="ECO:0000313" key="3">
    <source>
        <dbReference type="Proteomes" id="UP001501594"/>
    </source>
</evidence>
<protein>
    <submittedName>
        <fullName evidence="2">Uncharacterized protein</fullName>
    </submittedName>
</protein>
<organism evidence="2 3">
    <name type="scientific">Frondihabitans peucedani</name>
    <dbReference type="NCBI Taxonomy" id="598626"/>
    <lineage>
        <taxon>Bacteria</taxon>
        <taxon>Bacillati</taxon>
        <taxon>Actinomycetota</taxon>
        <taxon>Actinomycetes</taxon>
        <taxon>Micrococcales</taxon>
        <taxon>Microbacteriaceae</taxon>
        <taxon>Frondihabitans</taxon>
    </lineage>
</organism>
<name>A0ABP8DZQ3_9MICO</name>
<feature type="region of interest" description="Disordered" evidence="1">
    <location>
        <begin position="35"/>
        <end position="74"/>
    </location>
</feature>
<reference evidence="3" key="1">
    <citation type="journal article" date="2019" name="Int. J. Syst. Evol. Microbiol.">
        <title>The Global Catalogue of Microorganisms (GCM) 10K type strain sequencing project: providing services to taxonomists for standard genome sequencing and annotation.</title>
        <authorList>
            <consortium name="The Broad Institute Genomics Platform"/>
            <consortium name="The Broad Institute Genome Sequencing Center for Infectious Disease"/>
            <person name="Wu L."/>
            <person name="Ma J."/>
        </authorList>
    </citation>
    <scope>NUCLEOTIDE SEQUENCE [LARGE SCALE GENOMIC DNA]</scope>
    <source>
        <strain evidence="3">JCM 17442</strain>
    </source>
</reference>
<proteinExistence type="predicted"/>
<comment type="caution">
    <text evidence="2">The sequence shown here is derived from an EMBL/GenBank/DDBJ whole genome shotgun (WGS) entry which is preliminary data.</text>
</comment>
<keyword evidence="3" id="KW-1185">Reference proteome</keyword>
<evidence type="ECO:0000256" key="1">
    <source>
        <dbReference type="SAM" id="MobiDB-lite"/>
    </source>
</evidence>
<dbReference type="Proteomes" id="UP001501594">
    <property type="component" value="Unassembled WGS sequence"/>
</dbReference>
<gene>
    <name evidence="2" type="ORF">GCM10022256_10250</name>
</gene>
<evidence type="ECO:0000313" key="2">
    <source>
        <dbReference type="EMBL" id="GAA4265413.1"/>
    </source>
</evidence>
<accession>A0ABP8DZQ3</accession>
<dbReference type="EMBL" id="BAABAU010000001">
    <property type="protein sequence ID" value="GAA4265413.1"/>
    <property type="molecule type" value="Genomic_DNA"/>
</dbReference>